<protein>
    <submittedName>
        <fullName evidence="2">Uncharacterized protein</fullName>
    </submittedName>
</protein>
<keyword evidence="3" id="KW-1185">Reference proteome</keyword>
<dbReference type="InterPro" id="IPR015943">
    <property type="entry name" value="WD40/YVTN_repeat-like_dom_sf"/>
</dbReference>
<comment type="caution">
    <text evidence="2">The sequence shown here is derived from an EMBL/GenBank/DDBJ whole genome shotgun (WGS) entry which is preliminary data.</text>
</comment>
<dbReference type="EMBL" id="JAGHQM010000085">
    <property type="protein sequence ID" value="KAH0565524.1"/>
    <property type="molecule type" value="Genomic_DNA"/>
</dbReference>
<dbReference type="Gene3D" id="2.130.10.10">
    <property type="entry name" value="YVTN repeat-like/Quinoprotein amine dehydrogenase"/>
    <property type="match status" value="1"/>
</dbReference>
<gene>
    <name evidence="2" type="ORF">GP486_001078</name>
</gene>
<dbReference type="SUPFAM" id="SSF50978">
    <property type="entry name" value="WD40 repeat-like"/>
    <property type="match status" value="1"/>
</dbReference>
<feature type="compositionally biased region" description="Polar residues" evidence="1">
    <location>
        <begin position="177"/>
        <end position="186"/>
    </location>
</feature>
<dbReference type="Proteomes" id="UP000750711">
    <property type="component" value="Unassembled WGS sequence"/>
</dbReference>
<evidence type="ECO:0000313" key="2">
    <source>
        <dbReference type="EMBL" id="KAH0565524.1"/>
    </source>
</evidence>
<sequence>MIIDSEDEQPPPPPPPPPQTSCKPVFDEEEEELNPLEPYAPIIQHLDLVLNTEVLHLAFPPIPTGSNPPLPDSLPPIATQRIVMAVACADNSVRIITLPLIPPSATTKGREELRRDVFLAHAGHGKWGEKMLVIAGSFGHQAIPSGIAITFSPKNPTPFNNQGEIQGHDSKLDGQQDDTQLSSRPGSQPFHKTQEWDVLLASHSDEGSGAIFVFRIPTFSNNPGSDDYNISTSHQMPLQTLYLSSPAVTMSFNPSQYPSARHTQLLIVDSKGAVRIYDCCSALPKSGGSATGRHSSGYRTSSTDEGSWLGSFYPGFANRDFRSGEMFVASTKSSGIFVSRNTSRKSIIDAQWINGGRGIISLTADGEWGVWDIEGMGPGSRRSDILGGEIGRQRVQGGANTRWSLSSRIDKSSTNPGRRSEDLASSDGKPSYLNFAPMTPSTRKTRQETLFSSSSKLGDISGYNRGGISVSSSSAPGSSKLGGDLVVIWFEDTVIKIPNLWAYWEAQLKNGSAGNSGNPFNLGPKASTEARFMKLETVDLRREKCCGVNHFPTVPAKRHLPPKAIGHHVEVNKIAKSPFSDFRGEILVTGEHRLIILSGIEPTADAETNVSISNHVDEQLSAPKELDVNGIDNVLERMENVDQKRGLVGKRKVGFLSPS</sequence>
<reference evidence="2" key="1">
    <citation type="submission" date="2021-03" db="EMBL/GenBank/DDBJ databases">
        <title>Comparative genomics and phylogenomic investigation of the class Geoglossomycetes provide insights into ecological specialization and systematics.</title>
        <authorList>
            <person name="Melie T."/>
            <person name="Pirro S."/>
            <person name="Miller A.N."/>
            <person name="Quandt A."/>
        </authorList>
    </citation>
    <scope>NUCLEOTIDE SEQUENCE</scope>
    <source>
        <strain evidence="2">CAQ_001_2017</strain>
    </source>
</reference>
<evidence type="ECO:0000256" key="1">
    <source>
        <dbReference type="SAM" id="MobiDB-lite"/>
    </source>
</evidence>
<feature type="region of interest" description="Disordered" evidence="1">
    <location>
        <begin position="152"/>
        <end position="190"/>
    </location>
</feature>
<feature type="region of interest" description="Disordered" evidence="1">
    <location>
        <begin position="389"/>
        <end position="451"/>
    </location>
</feature>
<dbReference type="InterPro" id="IPR036322">
    <property type="entry name" value="WD40_repeat_dom_sf"/>
</dbReference>
<feature type="compositionally biased region" description="Polar residues" evidence="1">
    <location>
        <begin position="398"/>
        <end position="417"/>
    </location>
</feature>
<organism evidence="2 3">
    <name type="scientific">Trichoglossum hirsutum</name>
    <dbReference type="NCBI Taxonomy" id="265104"/>
    <lineage>
        <taxon>Eukaryota</taxon>
        <taxon>Fungi</taxon>
        <taxon>Dikarya</taxon>
        <taxon>Ascomycota</taxon>
        <taxon>Pezizomycotina</taxon>
        <taxon>Geoglossomycetes</taxon>
        <taxon>Geoglossales</taxon>
        <taxon>Geoglossaceae</taxon>
        <taxon>Trichoglossum</taxon>
    </lineage>
</organism>
<dbReference type="AlphaFoldDB" id="A0A9P8LHT9"/>
<accession>A0A9P8LHT9</accession>
<name>A0A9P8LHT9_9PEZI</name>
<feature type="compositionally biased region" description="Pro residues" evidence="1">
    <location>
        <begin position="10"/>
        <end position="19"/>
    </location>
</feature>
<feature type="region of interest" description="Disordered" evidence="1">
    <location>
        <begin position="1"/>
        <end position="27"/>
    </location>
</feature>
<evidence type="ECO:0000313" key="3">
    <source>
        <dbReference type="Proteomes" id="UP000750711"/>
    </source>
</evidence>
<feature type="compositionally biased region" description="Polar residues" evidence="1">
    <location>
        <begin position="152"/>
        <end position="164"/>
    </location>
</feature>
<proteinExistence type="predicted"/>